<dbReference type="Proteomes" id="UP000238220">
    <property type="component" value="Unassembled WGS sequence"/>
</dbReference>
<reference evidence="3 4" key="1">
    <citation type="submission" date="2018-02" db="EMBL/GenBank/DDBJ databases">
        <title>Genome sequencing of Solimonas sp. HR-BB.</title>
        <authorList>
            <person name="Lee Y."/>
            <person name="Jeon C.O."/>
        </authorList>
    </citation>
    <scope>NUCLEOTIDE SEQUENCE [LARGE SCALE GENOMIC DNA]</scope>
    <source>
        <strain evidence="3 4">HR-BB</strain>
    </source>
</reference>
<dbReference type="InterPro" id="IPR002869">
    <property type="entry name" value="Pyrv_flavodox_OxRed_cen"/>
</dbReference>
<dbReference type="Gene3D" id="3.40.920.10">
    <property type="entry name" value="Pyruvate-ferredoxin oxidoreductase, PFOR, domain III"/>
    <property type="match status" value="1"/>
</dbReference>
<dbReference type="InterPro" id="IPR017896">
    <property type="entry name" value="4Fe4S_Fe-S-bd"/>
</dbReference>
<accession>A0A2S5THG8</accession>
<comment type="caution">
    <text evidence="3">The sequence shown here is derived from an EMBL/GenBank/DDBJ whole genome shotgun (WGS) entry which is preliminary data.</text>
</comment>
<dbReference type="InterPro" id="IPR019752">
    <property type="entry name" value="Pyrv/ketoisovalerate_OxRed_cat"/>
</dbReference>
<keyword evidence="1" id="KW-0560">Oxidoreductase</keyword>
<keyword evidence="4" id="KW-1185">Reference proteome</keyword>
<sequence>MTKSVTTLDDKYVQPGGRVFMSSNQALVRLVLEQSRRDRALGLKTAGYISGYRGSPLGVYDSALWGAQKLLDAHDIRFVPGLNEELAVSSIRGTQELAWFGKSEFEGVFGLWYGKGIGVDRACESLKLGNLEGAAAKGGFLAVAGDDHGGKSSDSAHQSEHTLIAAMLPILYPATIGEIIEYGLAGWAMSRYSGCYVALKCITDTLDLSGSVELPDAHRPYAVPAGIQIPPGGLNLRQNQPALVEEDFLVNHRLPAATAFALANGLDRVVIDGPRRSLAIVSAGKAYLDVRQALADLGLDEAHCARLGVRLYKPGLIWPMASDTLVDFAAGSSAVLVVEEKRPVMEDQVARQLYAIGADRRPALAGKRDLEGAPLLPAAGELGVPQLRRAIRTLLRQVGIVDPQVEEHYALFHGIETRSLQGGGSVRPAYFCSGCPHNTSTKLPDGSFALGGIGCHGLAAVVMDRKTMQFMPMGHEGSPWAAVGPFVDTPHVFQNMGDGTYSHSGVLAIRASVAAKANMTYKVLYNDAVAMTGGQPVEQQITPVDMVHQLLSEGVRPVMLVSDHPEQYQGVALPKNSSLHHRDELDTLQKQLREIKGVSAIVYEQTCAAEKRRRRKRGLMPDPEQRIFINSDVCEGCGDCSVQSNCISVLPLETEFGRKRQIDQSNCNKDYSCVKGFCPSFVTVTGARIAKRKSGDPQRLEQAIAALPEPALAVMEDRGYNILVAGIGGTGVLTIGALLGMAAHLDGRGCTILDMTGMAQKGGSVTSHIRIGPNPEGIYSSRLSEGMTDLLMACDLIVGSGIGQLKTLRPGRSTAILNTDVAPTGDFQKNKHLDLGEARMREAIIEALSGGAGFSLPASRLATDLTGDSIGTNILMLGYAAQKGLLPVSLASLRQAIRLNGAFVEGNLRTFALGRLAAHAPEVLAQELAPAPVAPLETVEQVLASRTRLLTAYQDAAYAQRYRVFVEDIRRRVAAVPGSEAFVRQVALTLGRLMQYKDEYEVARLYTDPKFMQRLREQFSGDFRFSFNLASSALFTGKDSQGRPNKRQLGSWMLWAFRLLAPMKVLRGTPFDILGYTAERRLERRLIREYQDLIPGIADRLSAANLAAGIELARAAIDIAGYGPVKEGNAAAYAAQLPALKEAFDQATLAPPSRAAA</sequence>
<dbReference type="SUPFAM" id="SSF53323">
    <property type="entry name" value="Pyruvate-ferredoxin oxidoreductase, PFOR, domain III"/>
    <property type="match status" value="1"/>
</dbReference>
<dbReference type="InterPro" id="IPR051457">
    <property type="entry name" value="2-oxoacid:Fd_oxidoreductase"/>
</dbReference>
<dbReference type="NCBIfam" id="NF009588">
    <property type="entry name" value="PRK13029.1"/>
    <property type="match status" value="1"/>
</dbReference>
<evidence type="ECO:0000313" key="4">
    <source>
        <dbReference type="Proteomes" id="UP000238220"/>
    </source>
</evidence>
<dbReference type="RefSeq" id="WP_104229573.1">
    <property type="nucleotide sequence ID" value="NZ_PSNW01000003.1"/>
</dbReference>
<dbReference type="PANTHER" id="PTHR48084">
    <property type="entry name" value="2-OXOGLUTARATE OXIDOREDUCTASE SUBUNIT KORB-RELATED"/>
    <property type="match status" value="1"/>
</dbReference>
<dbReference type="OrthoDB" id="9803617at2"/>
<evidence type="ECO:0000313" key="3">
    <source>
        <dbReference type="EMBL" id="PPE74415.1"/>
    </source>
</evidence>
<dbReference type="SUPFAM" id="SSF52922">
    <property type="entry name" value="TK C-terminal domain-like"/>
    <property type="match status" value="1"/>
</dbReference>
<dbReference type="AlphaFoldDB" id="A0A2S5THG8"/>
<dbReference type="Pfam" id="PF20169">
    <property type="entry name" value="DUF6537"/>
    <property type="match status" value="1"/>
</dbReference>
<keyword evidence="3" id="KW-0670">Pyruvate</keyword>
<dbReference type="PROSITE" id="PS51379">
    <property type="entry name" value="4FE4S_FER_2"/>
    <property type="match status" value="1"/>
</dbReference>
<organism evidence="3 4">
    <name type="scientific">Solimonas fluminis</name>
    <dbReference type="NCBI Taxonomy" id="2086571"/>
    <lineage>
        <taxon>Bacteria</taxon>
        <taxon>Pseudomonadati</taxon>
        <taxon>Pseudomonadota</taxon>
        <taxon>Gammaproteobacteria</taxon>
        <taxon>Nevskiales</taxon>
        <taxon>Nevskiaceae</taxon>
        <taxon>Solimonas</taxon>
    </lineage>
</organism>
<dbReference type="PANTHER" id="PTHR48084:SF3">
    <property type="entry name" value="SUBUNIT OF PYRUVATE:FLAVODOXIN OXIDOREDUCTASE"/>
    <property type="match status" value="1"/>
</dbReference>
<dbReference type="Gene3D" id="3.40.50.970">
    <property type="match status" value="1"/>
</dbReference>
<gene>
    <name evidence="3" type="ORF">C3942_06515</name>
</gene>
<proteinExistence type="predicted"/>
<dbReference type="GO" id="GO:0016903">
    <property type="term" value="F:oxidoreductase activity, acting on the aldehyde or oxo group of donors"/>
    <property type="evidence" value="ECO:0007669"/>
    <property type="project" value="InterPro"/>
</dbReference>
<name>A0A2S5THG8_9GAMM</name>
<evidence type="ECO:0000256" key="1">
    <source>
        <dbReference type="ARBA" id="ARBA00023002"/>
    </source>
</evidence>
<dbReference type="NCBIfam" id="NF009589">
    <property type="entry name" value="PRK13030.1"/>
    <property type="match status" value="1"/>
</dbReference>
<dbReference type="EMBL" id="PSNW01000003">
    <property type="protein sequence ID" value="PPE74415.1"/>
    <property type="molecule type" value="Genomic_DNA"/>
</dbReference>
<dbReference type="InterPro" id="IPR029061">
    <property type="entry name" value="THDP-binding"/>
</dbReference>
<dbReference type="InterPro" id="IPR046667">
    <property type="entry name" value="DUF6537"/>
</dbReference>
<dbReference type="Pfam" id="PF01558">
    <property type="entry name" value="POR"/>
    <property type="match status" value="1"/>
</dbReference>
<dbReference type="SUPFAM" id="SSF52518">
    <property type="entry name" value="Thiamin diphosphate-binding fold (THDP-binding)"/>
    <property type="match status" value="2"/>
</dbReference>
<evidence type="ECO:0000259" key="2">
    <source>
        <dbReference type="PROSITE" id="PS51379"/>
    </source>
</evidence>
<feature type="domain" description="4Fe-4S ferredoxin-type" evidence="2">
    <location>
        <begin position="625"/>
        <end position="655"/>
    </location>
</feature>
<protein>
    <submittedName>
        <fullName evidence="3">Pyruvate ferredoxin oxidoreductase</fullName>
    </submittedName>
</protein>
<dbReference type="InterPro" id="IPR009014">
    <property type="entry name" value="Transketo_C/PFOR_II"/>
</dbReference>